<dbReference type="EMBL" id="SDOX01000006">
    <property type="protein sequence ID" value="TFJ87402.1"/>
    <property type="molecule type" value="Genomic_DNA"/>
</dbReference>
<comment type="caution">
    <text evidence="2">The sequence shown here is derived from an EMBL/GenBank/DDBJ whole genome shotgun (WGS) entry which is preliminary data.</text>
</comment>
<organism evidence="2 3">
    <name type="scientific">Nannochloropsis salina CCMP1776</name>
    <dbReference type="NCBI Taxonomy" id="1027361"/>
    <lineage>
        <taxon>Eukaryota</taxon>
        <taxon>Sar</taxon>
        <taxon>Stramenopiles</taxon>
        <taxon>Ochrophyta</taxon>
        <taxon>Eustigmatophyceae</taxon>
        <taxon>Eustigmatales</taxon>
        <taxon>Monodopsidaceae</taxon>
        <taxon>Microchloropsis</taxon>
        <taxon>Microchloropsis salina</taxon>
    </lineage>
</organism>
<sequence>MPGLLVTPAPSNPTRLGHAPLPSTQPIPIVRSSTAEQKHRAHHGSYRHVSFSDHYSGSPGHGMGSLIRLAQVVFEHWQHKHSPPAVPAGAVSISPVRGRPRNKPRPSPIVTGGAGGSDKKKKSAMGEARGEGRGESKKVGTYAPAPGPRQGTRAEE</sequence>
<reference evidence="2 3" key="1">
    <citation type="submission" date="2019-01" db="EMBL/GenBank/DDBJ databases">
        <title>Nuclear Genome Assembly of the Microalgal Biofuel strain Nannochloropsis salina CCMP1776.</title>
        <authorList>
            <person name="Hovde B."/>
        </authorList>
    </citation>
    <scope>NUCLEOTIDE SEQUENCE [LARGE SCALE GENOMIC DNA]</scope>
    <source>
        <strain evidence="2 3">CCMP1776</strain>
    </source>
</reference>
<keyword evidence="3" id="KW-1185">Reference proteome</keyword>
<feature type="region of interest" description="Disordered" evidence="1">
    <location>
        <begin position="79"/>
        <end position="156"/>
    </location>
</feature>
<feature type="compositionally biased region" description="Basic and acidic residues" evidence="1">
    <location>
        <begin position="128"/>
        <end position="138"/>
    </location>
</feature>
<evidence type="ECO:0000256" key="1">
    <source>
        <dbReference type="SAM" id="MobiDB-lite"/>
    </source>
</evidence>
<dbReference type="AlphaFoldDB" id="A0A4D9D760"/>
<evidence type="ECO:0000313" key="2">
    <source>
        <dbReference type="EMBL" id="TFJ87402.1"/>
    </source>
</evidence>
<name>A0A4D9D760_9STRA</name>
<accession>A0A4D9D760</accession>
<protein>
    <submittedName>
        <fullName evidence="2">Uncharacterized protein</fullName>
    </submittedName>
</protein>
<gene>
    <name evidence="2" type="ORF">NSK_001734</name>
</gene>
<proteinExistence type="predicted"/>
<evidence type="ECO:0000313" key="3">
    <source>
        <dbReference type="Proteomes" id="UP000355283"/>
    </source>
</evidence>
<dbReference type="Proteomes" id="UP000355283">
    <property type="component" value="Unassembled WGS sequence"/>
</dbReference>
<feature type="region of interest" description="Disordered" evidence="1">
    <location>
        <begin position="1"/>
        <end position="27"/>
    </location>
</feature>